<dbReference type="RefSeq" id="WP_356956399.1">
    <property type="nucleotide sequence ID" value="NZ_JBEYBD010000006.1"/>
</dbReference>
<comment type="caution">
    <text evidence="3">The sequence shown here is derived from an EMBL/GenBank/DDBJ whole genome shotgun (WGS) entry which is preliminary data.</text>
</comment>
<dbReference type="Proteomes" id="UP001550628">
    <property type="component" value="Unassembled WGS sequence"/>
</dbReference>
<protein>
    <submittedName>
        <fullName evidence="3">DoxX family protein</fullName>
    </submittedName>
</protein>
<evidence type="ECO:0000256" key="2">
    <source>
        <dbReference type="SAM" id="Phobius"/>
    </source>
</evidence>
<proteinExistence type="predicted"/>
<keyword evidence="2" id="KW-0812">Transmembrane</keyword>
<feature type="transmembrane region" description="Helical" evidence="2">
    <location>
        <begin position="102"/>
        <end position="125"/>
    </location>
</feature>
<feature type="transmembrane region" description="Helical" evidence="2">
    <location>
        <begin position="218"/>
        <end position="237"/>
    </location>
</feature>
<feature type="transmembrane region" description="Helical" evidence="2">
    <location>
        <begin position="293"/>
        <end position="314"/>
    </location>
</feature>
<gene>
    <name evidence="3" type="ORF">ABZ510_33395</name>
</gene>
<keyword evidence="2" id="KW-1133">Transmembrane helix</keyword>
<name>A0ABV2X0W9_9NOCA</name>
<accession>A0ABV2X0W9</accession>
<evidence type="ECO:0000313" key="4">
    <source>
        <dbReference type="Proteomes" id="UP001550628"/>
    </source>
</evidence>
<evidence type="ECO:0000256" key="1">
    <source>
        <dbReference type="SAM" id="MobiDB-lite"/>
    </source>
</evidence>
<reference evidence="3 4" key="1">
    <citation type="submission" date="2024-06" db="EMBL/GenBank/DDBJ databases">
        <title>The Natural Products Discovery Center: Release of the First 8490 Sequenced Strains for Exploring Actinobacteria Biosynthetic Diversity.</title>
        <authorList>
            <person name="Kalkreuter E."/>
            <person name="Kautsar S.A."/>
            <person name="Yang D."/>
            <person name="Bader C.D."/>
            <person name="Teijaro C.N."/>
            <person name="Fluegel L."/>
            <person name="Davis C.M."/>
            <person name="Simpson J.R."/>
            <person name="Lauterbach L."/>
            <person name="Steele A.D."/>
            <person name="Gui C."/>
            <person name="Meng S."/>
            <person name="Li G."/>
            <person name="Viehrig K."/>
            <person name="Ye F."/>
            <person name="Su P."/>
            <person name="Kiefer A.F."/>
            <person name="Nichols A."/>
            <person name="Cepeda A.J."/>
            <person name="Yan W."/>
            <person name="Fan B."/>
            <person name="Jiang Y."/>
            <person name="Adhikari A."/>
            <person name="Zheng C.-J."/>
            <person name="Schuster L."/>
            <person name="Cowan T.M."/>
            <person name="Smanski M.J."/>
            <person name="Chevrette M.G."/>
            <person name="De Carvalho L.P.S."/>
            <person name="Shen B."/>
        </authorList>
    </citation>
    <scope>NUCLEOTIDE SEQUENCE [LARGE SCALE GENOMIC DNA]</scope>
    <source>
        <strain evidence="3 4">NPDC019708</strain>
    </source>
</reference>
<feature type="transmembrane region" description="Helical" evidence="2">
    <location>
        <begin position="37"/>
        <end position="62"/>
    </location>
</feature>
<organism evidence="3 4">
    <name type="scientific">Nocardia rhamnosiphila</name>
    <dbReference type="NCBI Taxonomy" id="426716"/>
    <lineage>
        <taxon>Bacteria</taxon>
        <taxon>Bacillati</taxon>
        <taxon>Actinomycetota</taxon>
        <taxon>Actinomycetes</taxon>
        <taxon>Mycobacteriales</taxon>
        <taxon>Nocardiaceae</taxon>
        <taxon>Nocardia</taxon>
    </lineage>
</organism>
<sequence length="453" mass="49300">MGAVRTVTGSRRELSGPEDPQPVRWSWPARVAFRFGVVYSVIFCVMIGQILFVFAGFTQHFLPDTAPMWPLMAAESVLTWVGQTVFGIEVQFHSDSGSGDQAIIWVMVFTALVVAGVAAALWSVLDRRRLAYPRAGAWSLTILRWCVAGQMLFYGIAKAVPTQMPPPPFSALIQPYGQLSPMAVLWLQVGSAPVYEILLGVAELVGGLLLLVPRTATLGAMLSVVSMAQVFVLNMTFDVPVKIVSFHLLVFSLILLVPQARRFADFFLLARRADPAVQPPLCTSRRGARIAGFAQAVVGIWLVAGVAVLGWSSWRDYGGGAPKPELYGLWEVTEFRMAGRPVPPLLTDPDRWQRLVIETEGAVSWQRMDGALVTVPAQVDATAHTLTVAAPAGTGPAGIPTADFAYTRPEPGILRLDGELDGRPVTIDLRATDPAAFPLNGPRFHWVQDYPDQ</sequence>
<keyword evidence="4" id="KW-1185">Reference proteome</keyword>
<feature type="region of interest" description="Disordered" evidence="1">
    <location>
        <begin position="1"/>
        <end position="21"/>
    </location>
</feature>
<feature type="transmembrane region" description="Helical" evidence="2">
    <location>
        <begin position="137"/>
        <end position="157"/>
    </location>
</feature>
<feature type="transmembrane region" description="Helical" evidence="2">
    <location>
        <begin position="192"/>
        <end position="211"/>
    </location>
</feature>
<feature type="transmembrane region" description="Helical" evidence="2">
    <location>
        <begin position="243"/>
        <end position="264"/>
    </location>
</feature>
<dbReference type="EMBL" id="JBEYBF010000044">
    <property type="protein sequence ID" value="MEU1956732.1"/>
    <property type="molecule type" value="Genomic_DNA"/>
</dbReference>
<keyword evidence="2" id="KW-0472">Membrane</keyword>
<evidence type="ECO:0000313" key="3">
    <source>
        <dbReference type="EMBL" id="MEU1956732.1"/>
    </source>
</evidence>